<keyword evidence="3" id="KW-0732">Signal</keyword>
<comment type="similarity">
    <text evidence="2">Belongs to the MipA/OmpV family.</text>
</comment>
<evidence type="ECO:0000313" key="8">
    <source>
        <dbReference type="Proteomes" id="UP001320119"/>
    </source>
</evidence>
<dbReference type="GO" id="GO:0009279">
    <property type="term" value="C:cell outer membrane"/>
    <property type="evidence" value="ECO:0007669"/>
    <property type="project" value="UniProtKB-SubCell"/>
</dbReference>
<dbReference type="Pfam" id="PF06629">
    <property type="entry name" value="MipA"/>
    <property type="match status" value="1"/>
</dbReference>
<evidence type="ECO:0000256" key="1">
    <source>
        <dbReference type="ARBA" id="ARBA00004442"/>
    </source>
</evidence>
<feature type="transmembrane region" description="Helical" evidence="6">
    <location>
        <begin position="33"/>
        <end position="52"/>
    </location>
</feature>
<evidence type="ECO:0000256" key="6">
    <source>
        <dbReference type="SAM" id="Phobius"/>
    </source>
</evidence>
<dbReference type="EMBL" id="AP023086">
    <property type="protein sequence ID" value="BCD95843.1"/>
    <property type="molecule type" value="Genomic_DNA"/>
</dbReference>
<reference evidence="7 8" key="1">
    <citation type="journal article" date="2022" name="IScience">
        <title>An ultrasensitive nanofiber-based assay for enzymatic hydrolysis and deep-sea microbial degradation of cellulose.</title>
        <authorList>
            <person name="Tsudome M."/>
            <person name="Tachioka M."/>
            <person name="Miyazaki M."/>
            <person name="Uchimura K."/>
            <person name="Tsuda M."/>
            <person name="Takaki Y."/>
            <person name="Deguchi S."/>
        </authorList>
    </citation>
    <scope>NUCLEOTIDE SEQUENCE [LARGE SCALE GENOMIC DNA]</scope>
    <source>
        <strain evidence="7 8">GE09</strain>
    </source>
</reference>
<dbReference type="PANTHER" id="PTHR38776">
    <property type="entry name" value="MLTA-INTERACTING PROTEIN-RELATED"/>
    <property type="match status" value="1"/>
</dbReference>
<gene>
    <name evidence="7" type="ORF">MARGE09_P0042</name>
</gene>
<sequence length="305" mass="33505">MSVQVTHIRLNRVAQSAAANENRKTENGIAMKNLNTLLLIILINGFFLPSALAQGIKAAMVPLPSVDDFSKGEDGWSLGLGLGVEYETAYEGSDEFGVEVQPAGGLQWRKGDNIFFFAGEALGWRGVRANTWLFEALVGFDEGRKESDSDEGWLDGLGDQEEGAELVLQVRRSFDSDWRYWLVGRVVTGGDGNLGLFGLGRRFGQQIDGTGSELNVVLVVHDSEYANKGFGIDADQAAASGLDETTLDSGLRSLGIDYTYRHYINENWQIQGEALFEYFSSDVRDSPIARSNYEAEVGIGFIYLF</sequence>
<keyword evidence="6" id="KW-1133">Transmembrane helix</keyword>
<organism evidence="7 8">
    <name type="scientific">Marinagarivorans cellulosilyticus</name>
    <dbReference type="NCBI Taxonomy" id="2721545"/>
    <lineage>
        <taxon>Bacteria</taxon>
        <taxon>Pseudomonadati</taxon>
        <taxon>Pseudomonadota</taxon>
        <taxon>Gammaproteobacteria</taxon>
        <taxon>Cellvibrionales</taxon>
        <taxon>Cellvibrionaceae</taxon>
        <taxon>Marinagarivorans</taxon>
    </lineage>
</organism>
<keyword evidence="8" id="KW-1185">Reference proteome</keyword>
<keyword evidence="6" id="KW-0812">Transmembrane</keyword>
<evidence type="ECO:0000256" key="4">
    <source>
        <dbReference type="ARBA" id="ARBA00023136"/>
    </source>
</evidence>
<dbReference type="AlphaFoldDB" id="A0AAN1WDZ7"/>
<protein>
    <recommendedName>
        <fullName evidence="9">MipA/OmpV family protein</fullName>
    </recommendedName>
</protein>
<proteinExistence type="inferred from homology"/>
<evidence type="ECO:0008006" key="9">
    <source>
        <dbReference type="Google" id="ProtNLM"/>
    </source>
</evidence>
<keyword evidence="5" id="KW-0998">Cell outer membrane</keyword>
<dbReference type="KEGG" id="marq:MARGE09_P0042"/>
<dbReference type="Proteomes" id="UP001320119">
    <property type="component" value="Chromosome"/>
</dbReference>
<comment type="subcellular location">
    <subcellularLocation>
        <location evidence="1">Cell outer membrane</location>
    </subcellularLocation>
</comment>
<evidence type="ECO:0000256" key="2">
    <source>
        <dbReference type="ARBA" id="ARBA00005722"/>
    </source>
</evidence>
<evidence type="ECO:0000256" key="3">
    <source>
        <dbReference type="ARBA" id="ARBA00022729"/>
    </source>
</evidence>
<keyword evidence="4 6" id="KW-0472">Membrane</keyword>
<evidence type="ECO:0000256" key="5">
    <source>
        <dbReference type="ARBA" id="ARBA00023237"/>
    </source>
</evidence>
<dbReference type="PANTHER" id="PTHR38776:SF1">
    <property type="entry name" value="MLTA-INTERACTING PROTEIN-RELATED"/>
    <property type="match status" value="1"/>
</dbReference>
<name>A0AAN1WDZ7_9GAMM</name>
<dbReference type="InterPro" id="IPR010583">
    <property type="entry name" value="MipA"/>
</dbReference>
<evidence type="ECO:0000313" key="7">
    <source>
        <dbReference type="EMBL" id="BCD95843.1"/>
    </source>
</evidence>
<accession>A0AAN1WDZ7</accession>